<keyword evidence="1" id="KW-0732">Signal</keyword>
<protein>
    <submittedName>
        <fullName evidence="2">Uncharacterized protein</fullName>
    </submittedName>
</protein>
<dbReference type="AlphaFoldDB" id="A0A3Q0RIQ9"/>
<keyword evidence="3" id="KW-1185">Reference proteome</keyword>
<name>A0A3Q0RIQ9_AMPCI</name>
<dbReference type="Ensembl" id="ENSACIT00000008887.1">
    <property type="protein sequence ID" value="ENSACIP00000008630.1"/>
    <property type="gene ID" value="ENSACIG00000006757.1"/>
</dbReference>
<evidence type="ECO:0000313" key="2">
    <source>
        <dbReference type="Ensembl" id="ENSACIP00000008630.1"/>
    </source>
</evidence>
<reference evidence="2" key="2">
    <citation type="submission" date="2025-09" db="UniProtKB">
        <authorList>
            <consortium name="Ensembl"/>
        </authorList>
    </citation>
    <scope>IDENTIFICATION</scope>
</reference>
<feature type="signal peptide" evidence="1">
    <location>
        <begin position="1"/>
        <end position="20"/>
    </location>
</feature>
<proteinExistence type="predicted"/>
<accession>A0A3Q0RIQ9</accession>
<organism evidence="2 3">
    <name type="scientific">Amphilophus citrinellus</name>
    <name type="common">Midas cichlid</name>
    <name type="synonym">Cichlasoma citrinellum</name>
    <dbReference type="NCBI Taxonomy" id="61819"/>
    <lineage>
        <taxon>Eukaryota</taxon>
        <taxon>Metazoa</taxon>
        <taxon>Chordata</taxon>
        <taxon>Craniata</taxon>
        <taxon>Vertebrata</taxon>
        <taxon>Euteleostomi</taxon>
        <taxon>Actinopterygii</taxon>
        <taxon>Neopterygii</taxon>
        <taxon>Teleostei</taxon>
        <taxon>Neoteleostei</taxon>
        <taxon>Acanthomorphata</taxon>
        <taxon>Ovalentaria</taxon>
        <taxon>Cichlomorphae</taxon>
        <taxon>Cichliformes</taxon>
        <taxon>Cichlidae</taxon>
        <taxon>New World cichlids</taxon>
        <taxon>Cichlasomatinae</taxon>
        <taxon>Heroini</taxon>
        <taxon>Amphilophus</taxon>
    </lineage>
</organism>
<evidence type="ECO:0000256" key="1">
    <source>
        <dbReference type="SAM" id="SignalP"/>
    </source>
</evidence>
<feature type="chain" id="PRO_5018657433" evidence="1">
    <location>
        <begin position="21"/>
        <end position="91"/>
    </location>
</feature>
<dbReference type="Gene3D" id="2.10.70.10">
    <property type="entry name" value="Complement Module, domain 1"/>
    <property type="match status" value="1"/>
</dbReference>
<dbReference type="Proteomes" id="UP000261340">
    <property type="component" value="Unplaced"/>
</dbReference>
<evidence type="ECO:0000313" key="3">
    <source>
        <dbReference type="Proteomes" id="UP000261340"/>
    </source>
</evidence>
<reference evidence="2" key="1">
    <citation type="submission" date="2025-08" db="UniProtKB">
        <authorList>
            <consortium name="Ensembl"/>
        </authorList>
    </citation>
    <scope>IDENTIFICATION</scope>
</reference>
<sequence>MKKYLAVALLLCALLSLAKSACFIKPELAGKKKRNKACSKDHVDKTWHAVGSKWRNSQCLDCTCDRCCALFVCNYKLYRCNTKTFCAGSFL</sequence>